<sequence length="619" mass="68378">MAASGLVLKPAALDSIHLGGISSHGCLEPVEAIQIYLATLGSNLMIPLSILSCDTIASIKLRIQAYKGFYVKQQRLVYGGRELTKDDSLIKDYGVSNGEILHLVIRLSSILDVAIKTCSGREYLLRVKRTKSVKDLKQLISEEEDGLAIEDQQLILRGEELDNQRILDELSLEDKTVVHLLVAKSAKVRTKFTGKNVEISVTAVNKWNGTISSKDDTFLPSVCMKLDSNPLRRSGSMPLDLPYSGSNYENCDGQLPTFPLQKFEGSRILEPARELLTFQIPHVLIRILDRIKAGMNRGHKPVLASGGSGGTYFMQDEDGSTSVAIFKPMDEEPMAANNPRGMSLSLTGEGLKKGIRVGEGALREVAAYILDHPVQGPRIHSGINNRGFAGVPATMMAYCYHEAFNYSGSLGVPRRAKIGSLQQFVNSISDCEDMGPANFPVEEVHKITVLDMRFANTDRNGGNILVCKESESLKLVPIDHGYCFPETKTFLQFEDCTFEWLYWPQARVPYQATTLKYIASLDAEKDIALLHGHGWDIPPKCARVLRVATMLLKKGAAAGLSPFFIGSMMCRDYMNRKSTIERMLEDAEANIWPGSSDVQFLESLSVIMDSYVDEASSYC</sequence>
<accession>A0ACC2AR79</accession>
<dbReference type="Proteomes" id="UP001162992">
    <property type="component" value="Chromosome 20"/>
</dbReference>
<organism evidence="1 2">
    <name type="scientific">Diphasiastrum complanatum</name>
    <name type="common">Issler's clubmoss</name>
    <name type="synonym">Lycopodium complanatum</name>
    <dbReference type="NCBI Taxonomy" id="34168"/>
    <lineage>
        <taxon>Eukaryota</taxon>
        <taxon>Viridiplantae</taxon>
        <taxon>Streptophyta</taxon>
        <taxon>Embryophyta</taxon>
        <taxon>Tracheophyta</taxon>
        <taxon>Lycopodiopsida</taxon>
        <taxon>Lycopodiales</taxon>
        <taxon>Lycopodiaceae</taxon>
        <taxon>Lycopodioideae</taxon>
        <taxon>Diphasiastrum</taxon>
    </lineage>
</organism>
<name>A0ACC2AR79_DIPCM</name>
<evidence type="ECO:0000313" key="1">
    <source>
        <dbReference type="EMBL" id="KAJ7520060.1"/>
    </source>
</evidence>
<comment type="caution">
    <text evidence="1">The sequence shown here is derived from an EMBL/GenBank/DDBJ whole genome shotgun (WGS) entry which is preliminary data.</text>
</comment>
<gene>
    <name evidence="1" type="ORF">O6H91_20G065300</name>
</gene>
<protein>
    <submittedName>
        <fullName evidence="1">Uncharacterized protein</fullName>
    </submittedName>
</protein>
<dbReference type="EMBL" id="CM055111">
    <property type="protein sequence ID" value="KAJ7520060.1"/>
    <property type="molecule type" value="Genomic_DNA"/>
</dbReference>
<keyword evidence="2" id="KW-1185">Reference proteome</keyword>
<evidence type="ECO:0000313" key="2">
    <source>
        <dbReference type="Proteomes" id="UP001162992"/>
    </source>
</evidence>
<reference evidence="2" key="1">
    <citation type="journal article" date="2024" name="Proc. Natl. Acad. Sci. U.S.A.">
        <title>Extraordinary preservation of gene collinearity over three hundred million years revealed in homosporous lycophytes.</title>
        <authorList>
            <person name="Li C."/>
            <person name="Wickell D."/>
            <person name="Kuo L.Y."/>
            <person name="Chen X."/>
            <person name="Nie B."/>
            <person name="Liao X."/>
            <person name="Peng D."/>
            <person name="Ji J."/>
            <person name="Jenkins J."/>
            <person name="Williams M."/>
            <person name="Shu S."/>
            <person name="Plott C."/>
            <person name="Barry K."/>
            <person name="Rajasekar S."/>
            <person name="Grimwood J."/>
            <person name="Han X."/>
            <person name="Sun S."/>
            <person name="Hou Z."/>
            <person name="He W."/>
            <person name="Dai G."/>
            <person name="Sun C."/>
            <person name="Schmutz J."/>
            <person name="Leebens-Mack J.H."/>
            <person name="Li F.W."/>
            <person name="Wang L."/>
        </authorList>
    </citation>
    <scope>NUCLEOTIDE SEQUENCE [LARGE SCALE GENOMIC DNA]</scope>
    <source>
        <strain evidence="2">cv. PW_Plant_1</strain>
    </source>
</reference>
<proteinExistence type="predicted"/>